<sequence length="454" mass="51903">MLSGLRIIIMLLALVIPFNFLLTYLTILINQRKFEANATMPIAEETIVTWNFSDQPMVIALPPPPSMPSTKVVYITLFLMVCIVVSFAGHISQLVLILYTKKHNFSINEFYSRDTKVFVVSLHVILFLYAVSLPLTVLERIVGCWIFGRVICMIEQSLMTLIKISTPWYLLFIIRNQMKCYTDCLIAQNTSSTSENKNRCSKYSSLIHTFAILVLVCGSIMGPLMFYTGVNKQVLHSNYIENVLVEIRTMRCVAALPLPYFVPMHMYSLFIEFLIPLFGSCTYLIIWHLRLKKYGSTGTKKNINFTAIFNSLWILVSLIFVTYTPHWIAMVLIMFTEDDKADIISENVELIIAEIAQLNPPIMCAISWLPLNFLSHYASGITNVNTPVNSNIRNTRIPRNQSLIRESANFQRTYRSISSMTIKTFNREKGLSWEKSKIINGKRGSFKNCPKCAV</sequence>
<evidence type="ECO:0000313" key="1">
    <source>
        <dbReference type="Proteomes" id="UP000095286"/>
    </source>
</evidence>
<accession>A0AC35TYU1</accession>
<name>A0AC35TYU1_9BILA</name>
<proteinExistence type="predicted"/>
<evidence type="ECO:0000313" key="2">
    <source>
        <dbReference type="WBParaSite" id="RSKR_0000586550.1"/>
    </source>
</evidence>
<reference evidence="2" key="1">
    <citation type="submission" date="2016-11" db="UniProtKB">
        <authorList>
            <consortium name="WormBaseParasite"/>
        </authorList>
    </citation>
    <scope>IDENTIFICATION</scope>
    <source>
        <strain evidence="2">KR3021</strain>
    </source>
</reference>
<organism evidence="1 2">
    <name type="scientific">Rhabditophanes sp. KR3021</name>
    <dbReference type="NCBI Taxonomy" id="114890"/>
    <lineage>
        <taxon>Eukaryota</taxon>
        <taxon>Metazoa</taxon>
        <taxon>Ecdysozoa</taxon>
        <taxon>Nematoda</taxon>
        <taxon>Chromadorea</taxon>
        <taxon>Rhabditida</taxon>
        <taxon>Tylenchina</taxon>
        <taxon>Panagrolaimomorpha</taxon>
        <taxon>Strongyloidoidea</taxon>
        <taxon>Alloionematidae</taxon>
        <taxon>Rhabditophanes</taxon>
    </lineage>
</organism>
<protein>
    <submittedName>
        <fullName evidence="2">G_PROTEIN_RECEP_F1_2 domain-containing protein</fullName>
    </submittedName>
</protein>
<dbReference type="WBParaSite" id="RSKR_0000586550.1">
    <property type="protein sequence ID" value="RSKR_0000586550.1"/>
    <property type="gene ID" value="RSKR_0000586550"/>
</dbReference>
<dbReference type="Proteomes" id="UP000095286">
    <property type="component" value="Unplaced"/>
</dbReference>